<evidence type="ECO:0000256" key="6">
    <source>
        <dbReference type="ARBA" id="ARBA00022989"/>
    </source>
</evidence>
<feature type="transmembrane region" description="Helical" evidence="8">
    <location>
        <begin position="20"/>
        <end position="37"/>
    </location>
</feature>
<reference evidence="9 10" key="1">
    <citation type="submission" date="2019-09" db="EMBL/GenBank/DDBJ databases">
        <title>The complete genome of Methanoplanus sp. FWC-SCC4.</title>
        <authorList>
            <person name="Chen S.-C."/>
            <person name="Zhou Y.-Z."/>
            <person name="Lai M.-C."/>
        </authorList>
    </citation>
    <scope>NUCLEOTIDE SEQUENCE [LARGE SCALE GENOMIC DNA]</scope>
    <source>
        <strain evidence="9 10">FWC-SCC4</strain>
    </source>
</reference>
<feature type="transmembrane region" description="Helical" evidence="8">
    <location>
        <begin position="193"/>
        <end position="219"/>
    </location>
</feature>
<keyword evidence="3" id="KW-0645">Protease</keyword>
<keyword evidence="5" id="KW-0378">Hydrolase</keyword>
<keyword evidence="10" id="KW-1185">Reference proteome</keyword>
<proteinExistence type="predicted"/>
<accession>A0AA97FC59</accession>
<dbReference type="GO" id="GO:0006508">
    <property type="term" value="P:proteolysis"/>
    <property type="evidence" value="ECO:0007669"/>
    <property type="project" value="UniProtKB-KW"/>
</dbReference>
<protein>
    <submittedName>
        <fullName evidence="9">Exosortase/archaeosortase family protein</fullName>
    </submittedName>
</protein>
<dbReference type="InterPro" id="IPR026392">
    <property type="entry name" value="Exo/Archaeosortase_dom"/>
</dbReference>
<dbReference type="KEGG" id="mefw:F1737_06315"/>
<feature type="transmembrane region" description="Helical" evidence="8">
    <location>
        <begin position="126"/>
        <end position="146"/>
    </location>
</feature>
<organism evidence="9 10">
    <name type="scientific">Methanochimaera problematica</name>
    <dbReference type="NCBI Taxonomy" id="2609417"/>
    <lineage>
        <taxon>Archaea</taxon>
        <taxon>Methanobacteriati</taxon>
        <taxon>Methanobacteriota</taxon>
        <taxon>Stenosarchaea group</taxon>
        <taxon>Methanomicrobia</taxon>
        <taxon>Methanomicrobiales</taxon>
        <taxon>Methanomicrobiaceae</taxon>
        <taxon>Methanochimaera</taxon>
    </lineage>
</organism>
<evidence type="ECO:0000256" key="3">
    <source>
        <dbReference type="ARBA" id="ARBA00022670"/>
    </source>
</evidence>
<keyword evidence="4 8" id="KW-0812">Transmembrane</keyword>
<dbReference type="AlphaFoldDB" id="A0AA97FC59"/>
<dbReference type="InterPro" id="IPR019127">
    <property type="entry name" value="Exosortase"/>
</dbReference>
<evidence type="ECO:0000256" key="2">
    <source>
        <dbReference type="ARBA" id="ARBA00022475"/>
    </source>
</evidence>
<evidence type="ECO:0000256" key="5">
    <source>
        <dbReference type="ARBA" id="ARBA00022801"/>
    </source>
</evidence>
<feature type="transmembrane region" description="Helical" evidence="8">
    <location>
        <begin position="270"/>
        <end position="288"/>
    </location>
</feature>
<evidence type="ECO:0000313" key="10">
    <source>
        <dbReference type="Proteomes" id="UP001301797"/>
    </source>
</evidence>
<gene>
    <name evidence="9" type="ORF">F1737_06315</name>
</gene>
<feature type="transmembrane region" description="Helical" evidence="8">
    <location>
        <begin position="43"/>
        <end position="61"/>
    </location>
</feature>
<dbReference type="NCBIfam" id="TIGR04178">
    <property type="entry name" value="exo_archaeo"/>
    <property type="match status" value="1"/>
</dbReference>
<evidence type="ECO:0000313" key="9">
    <source>
        <dbReference type="EMBL" id="WOF16357.1"/>
    </source>
</evidence>
<feature type="transmembrane region" description="Helical" evidence="8">
    <location>
        <begin position="102"/>
        <end position="121"/>
    </location>
</feature>
<dbReference type="RefSeq" id="WP_317135769.1">
    <property type="nucleotide sequence ID" value="NZ_CP043875.1"/>
</dbReference>
<name>A0AA97FC59_9EURY</name>
<dbReference type="Pfam" id="PF09721">
    <property type="entry name" value="Exosortase_EpsH"/>
    <property type="match status" value="1"/>
</dbReference>
<dbReference type="GeneID" id="85229777"/>
<keyword evidence="2" id="KW-1003">Cell membrane</keyword>
<evidence type="ECO:0000256" key="4">
    <source>
        <dbReference type="ARBA" id="ARBA00022692"/>
    </source>
</evidence>
<dbReference type="Proteomes" id="UP001301797">
    <property type="component" value="Chromosome"/>
</dbReference>
<comment type="subcellular location">
    <subcellularLocation>
        <location evidence="1">Cell membrane</location>
        <topology evidence="1">Multi-pass membrane protein</topology>
    </subcellularLocation>
</comment>
<dbReference type="GO" id="GO:0008233">
    <property type="term" value="F:peptidase activity"/>
    <property type="evidence" value="ECO:0007669"/>
    <property type="project" value="UniProtKB-KW"/>
</dbReference>
<evidence type="ECO:0000256" key="7">
    <source>
        <dbReference type="ARBA" id="ARBA00023136"/>
    </source>
</evidence>
<dbReference type="GO" id="GO:0005886">
    <property type="term" value="C:plasma membrane"/>
    <property type="evidence" value="ECO:0007669"/>
    <property type="project" value="UniProtKB-SubCell"/>
</dbReference>
<evidence type="ECO:0000256" key="1">
    <source>
        <dbReference type="ARBA" id="ARBA00004651"/>
    </source>
</evidence>
<dbReference type="EMBL" id="CP043875">
    <property type="protein sequence ID" value="WOF16357.1"/>
    <property type="molecule type" value="Genomic_DNA"/>
</dbReference>
<sequence>MESENMKIMHLREISPEKAAWIWVISVLTSLTLYFIFTTLTYLKMDAIIIWALSCVSMIYLSRKEQSIIDHGKQKLYLMGGIFVCLFSFLNIPLGLGNPPYSIGEFSILLSGISIIIFSLLKLKKLIIPALFPLLAVFGFEIYELFLRNQEWIIEPLIPPTIYFTNLVLNIIGINPEIDGNIISFLSTSGEHIYLAIVTDCTGIWSLGTFTIAAIIVLFTFPEAISKKSALLIFIGYIGTYISNIGRITLISLSGYLYGPKGVIEHVHVHIGWILFTIWMIVFWYYFFRHHLHYSISETSSDKYI</sequence>
<feature type="transmembrane region" description="Helical" evidence="8">
    <location>
        <begin position="231"/>
        <end position="258"/>
    </location>
</feature>
<evidence type="ECO:0000256" key="8">
    <source>
        <dbReference type="SAM" id="Phobius"/>
    </source>
</evidence>
<feature type="transmembrane region" description="Helical" evidence="8">
    <location>
        <begin position="76"/>
        <end position="96"/>
    </location>
</feature>
<keyword evidence="7 8" id="KW-0472">Membrane</keyword>
<keyword evidence="6 8" id="KW-1133">Transmembrane helix</keyword>